<dbReference type="InterPro" id="IPR020946">
    <property type="entry name" value="Flavin_mOase-like"/>
</dbReference>
<dbReference type="AlphaFoldDB" id="A0A1L7XE81"/>
<feature type="signal peptide" evidence="6">
    <location>
        <begin position="1"/>
        <end position="22"/>
    </location>
</feature>
<dbReference type="Pfam" id="PF00743">
    <property type="entry name" value="FMO-like"/>
    <property type="match status" value="1"/>
</dbReference>
<dbReference type="InterPro" id="IPR050346">
    <property type="entry name" value="FMO-like"/>
</dbReference>
<dbReference type="GO" id="GO:0050661">
    <property type="term" value="F:NADP binding"/>
    <property type="evidence" value="ECO:0007669"/>
    <property type="project" value="InterPro"/>
</dbReference>
<keyword evidence="3" id="KW-0274">FAD</keyword>
<keyword evidence="6" id="KW-0732">Signal</keyword>
<dbReference type="Proteomes" id="UP000184330">
    <property type="component" value="Unassembled WGS sequence"/>
</dbReference>
<keyword evidence="8" id="KW-1185">Reference proteome</keyword>
<dbReference type="InterPro" id="IPR000960">
    <property type="entry name" value="Flavin_mOase"/>
</dbReference>
<evidence type="ECO:0000313" key="7">
    <source>
        <dbReference type="EMBL" id="CZR63334.1"/>
    </source>
</evidence>
<name>A0A1L7XE81_9HELO</name>
<evidence type="ECO:0000256" key="5">
    <source>
        <dbReference type="ARBA" id="ARBA00023002"/>
    </source>
</evidence>
<dbReference type="GO" id="GO:0004499">
    <property type="term" value="F:N,N-dimethylaniline monooxygenase activity"/>
    <property type="evidence" value="ECO:0007669"/>
    <property type="project" value="InterPro"/>
</dbReference>
<evidence type="ECO:0000256" key="2">
    <source>
        <dbReference type="ARBA" id="ARBA00022630"/>
    </source>
</evidence>
<feature type="chain" id="PRO_5012724692" evidence="6">
    <location>
        <begin position="23"/>
        <end position="541"/>
    </location>
</feature>
<dbReference type="PRINTS" id="PR00370">
    <property type="entry name" value="FMOXYGENASE"/>
</dbReference>
<gene>
    <name evidence="7" type="ORF">PAC_13231</name>
</gene>
<evidence type="ECO:0000313" key="8">
    <source>
        <dbReference type="Proteomes" id="UP000184330"/>
    </source>
</evidence>
<sequence>MSGRVAVVGAGALGLLATKVFIEDGWTVTTYESRDYIGGLWKDSDDSTISVHATTIFNSSKYRAAMSDFPFADNDDDYPTAAQLHEYLERYARHFELLPSIKVGTKVLNIKRDGEGWQLVARKTSTGETLTEHFDKVCIATGSFNTPRWPTLEGLDRYHGRVLHSIDFHRSEDFKDQNVLIVGMHATAQDVTNSLSENAKHVYLSHRGGLLLLPRYIEDGTVFDSSVNVGVTFVMAWMTRKLPALWNWMVDKILQKASMKAFPVIPEAWGLSPAPSCAVSTPLMADTLWPHLSSEFAEPVPPINRILGPRSIELANGRVLEDIDSIIYCTGYHFSIPDGLVTEDIHPYPGNSLGQPPNLYRNIFPLHPDQSICKSLAYLGHAAITFPGFVQHELIAMAISQVFLGNSPLPSYKAMLNWRTVNLAERQAMIARYNPREGSTFYPVLLNFGDHLQWLDKTAGTGLYSNLSFPLFNLRAWRLWWQDKELYSLCLKGLFTPVLWRLFETGKRRAMPRADCRSMIVRENERSQEQKMRRIASKKLL</sequence>
<evidence type="ECO:0000256" key="3">
    <source>
        <dbReference type="ARBA" id="ARBA00022827"/>
    </source>
</evidence>
<organism evidence="7 8">
    <name type="scientific">Phialocephala subalpina</name>
    <dbReference type="NCBI Taxonomy" id="576137"/>
    <lineage>
        <taxon>Eukaryota</taxon>
        <taxon>Fungi</taxon>
        <taxon>Dikarya</taxon>
        <taxon>Ascomycota</taxon>
        <taxon>Pezizomycotina</taxon>
        <taxon>Leotiomycetes</taxon>
        <taxon>Helotiales</taxon>
        <taxon>Mollisiaceae</taxon>
        <taxon>Phialocephala</taxon>
        <taxon>Phialocephala fortinii species complex</taxon>
    </lineage>
</organism>
<keyword evidence="4" id="KW-0521">NADP</keyword>
<dbReference type="OrthoDB" id="66881at2759"/>
<reference evidence="7 8" key="1">
    <citation type="submission" date="2016-03" db="EMBL/GenBank/DDBJ databases">
        <authorList>
            <person name="Ploux O."/>
        </authorList>
    </citation>
    <scope>NUCLEOTIDE SEQUENCE [LARGE SCALE GENOMIC DNA]</scope>
    <source>
        <strain evidence="7 8">UAMH 11012</strain>
    </source>
</reference>
<comment type="similarity">
    <text evidence="1">Belongs to the FMO family.</text>
</comment>
<dbReference type="SUPFAM" id="SSF51905">
    <property type="entry name" value="FAD/NAD(P)-binding domain"/>
    <property type="match status" value="1"/>
</dbReference>
<keyword evidence="5" id="KW-0560">Oxidoreductase</keyword>
<keyword evidence="2" id="KW-0285">Flavoprotein</keyword>
<dbReference type="EMBL" id="FJOG01000023">
    <property type="protein sequence ID" value="CZR63334.1"/>
    <property type="molecule type" value="Genomic_DNA"/>
</dbReference>
<dbReference type="InterPro" id="IPR036188">
    <property type="entry name" value="FAD/NAD-bd_sf"/>
</dbReference>
<dbReference type="GO" id="GO:0050660">
    <property type="term" value="F:flavin adenine dinucleotide binding"/>
    <property type="evidence" value="ECO:0007669"/>
    <property type="project" value="InterPro"/>
</dbReference>
<keyword evidence="7" id="KW-0503">Monooxygenase</keyword>
<evidence type="ECO:0000256" key="4">
    <source>
        <dbReference type="ARBA" id="ARBA00022857"/>
    </source>
</evidence>
<proteinExistence type="inferred from homology"/>
<evidence type="ECO:0000256" key="6">
    <source>
        <dbReference type="SAM" id="SignalP"/>
    </source>
</evidence>
<accession>A0A1L7XE81</accession>
<dbReference type="PANTHER" id="PTHR23023">
    <property type="entry name" value="DIMETHYLANILINE MONOOXYGENASE"/>
    <property type="match status" value="1"/>
</dbReference>
<protein>
    <submittedName>
        <fullName evidence="7">Related to monooxygenase</fullName>
    </submittedName>
</protein>
<evidence type="ECO:0000256" key="1">
    <source>
        <dbReference type="ARBA" id="ARBA00009183"/>
    </source>
</evidence>
<dbReference type="Gene3D" id="3.50.50.60">
    <property type="entry name" value="FAD/NAD(P)-binding domain"/>
    <property type="match status" value="1"/>
</dbReference>